<keyword evidence="3" id="KW-1185">Reference proteome</keyword>
<dbReference type="InParanoid" id="K3WWL3"/>
<evidence type="ECO:0000313" key="2">
    <source>
        <dbReference type="EnsemblProtists" id="PYU1_T009361"/>
    </source>
</evidence>
<evidence type="ECO:0000313" key="3">
    <source>
        <dbReference type="Proteomes" id="UP000019132"/>
    </source>
</evidence>
<evidence type="ECO:0000256" key="1">
    <source>
        <dbReference type="SAM" id="SignalP"/>
    </source>
</evidence>
<name>K3WWL3_GLOUD</name>
<sequence length="63" mass="6749">MSLSCTGLACFIGVFASCLNQGILRELLDTFDFGFVSIQVSLAHLCACDILSWDGRCLVICAS</sequence>
<protein>
    <submittedName>
        <fullName evidence="2">Uncharacterized protein</fullName>
    </submittedName>
</protein>
<dbReference type="EMBL" id="GL376622">
    <property type="status" value="NOT_ANNOTATED_CDS"/>
    <property type="molecule type" value="Genomic_DNA"/>
</dbReference>
<dbReference type="HOGENOM" id="CLU_2890744_0_0_1"/>
<dbReference type="EnsemblProtists" id="PYU1_T009361">
    <property type="protein sequence ID" value="PYU1_T009361"/>
    <property type="gene ID" value="PYU1_G009343"/>
</dbReference>
<dbReference type="AlphaFoldDB" id="K3WWL3"/>
<dbReference type="VEuPathDB" id="FungiDB:PYU1_G009343"/>
<feature type="signal peptide" evidence="1">
    <location>
        <begin position="1"/>
        <end position="16"/>
    </location>
</feature>
<proteinExistence type="predicted"/>
<accession>K3WWL3</accession>
<feature type="chain" id="PRO_5003868119" evidence="1">
    <location>
        <begin position="17"/>
        <end position="63"/>
    </location>
</feature>
<reference evidence="3" key="1">
    <citation type="journal article" date="2010" name="Genome Biol.">
        <title>Genome sequence of the necrotrophic plant pathogen Pythium ultimum reveals original pathogenicity mechanisms and effector repertoire.</title>
        <authorList>
            <person name="Levesque C.A."/>
            <person name="Brouwer H."/>
            <person name="Cano L."/>
            <person name="Hamilton J.P."/>
            <person name="Holt C."/>
            <person name="Huitema E."/>
            <person name="Raffaele S."/>
            <person name="Robideau G.P."/>
            <person name="Thines M."/>
            <person name="Win J."/>
            <person name="Zerillo M.M."/>
            <person name="Beakes G.W."/>
            <person name="Boore J.L."/>
            <person name="Busam D."/>
            <person name="Dumas B."/>
            <person name="Ferriera S."/>
            <person name="Fuerstenberg S.I."/>
            <person name="Gachon C.M."/>
            <person name="Gaulin E."/>
            <person name="Govers F."/>
            <person name="Grenville-Briggs L."/>
            <person name="Horner N."/>
            <person name="Hostetler J."/>
            <person name="Jiang R.H."/>
            <person name="Johnson J."/>
            <person name="Krajaejun T."/>
            <person name="Lin H."/>
            <person name="Meijer H.J."/>
            <person name="Moore B."/>
            <person name="Morris P."/>
            <person name="Phuntmart V."/>
            <person name="Puiu D."/>
            <person name="Shetty J."/>
            <person name="Stajich J.E."/>
            <person name="Tripathy S."/>
            <person name="Wawra S."/>
            <person name="van West P."/>
            <person name="Whitty B.R."/>
            <person name="Coutinho P.M."/>
            <person name="Henrissat B."/>
            <person name="Martin F."/>
            <person name="Thomas P.D."/>
            <person name="Tyler B.M."/>
            <person name="De Vries R.P."/>
            <person name="Kamoun S."/>
            <person name="Yandell M."/>
            <person name="Tisserat N."/>
            <person name="Buell C.R."/>
        </authorList>
    </citation>
    <scope>NUCLEOTIDE SEQUENCE</scope>
    <source>
        <strain evidence="3">DAOM:BR144</strain>
    </source>
</reference>
<reference evidence="3" key="2">
    <citation type="submission" date="2010-04" db="EMBL/GenBank/DDBJ databases">
        <authorList>
            <person name="Buell R."/>
            <person name="Hamilton J."/>
            <person name="Hostetler J."/>
        </authorList>
    </citation>
    <scope>NUCLEOTIDE SEQUENCE [LARGE SCALE GENOMIC DNA]</scope>
    <source>
        <strain evidence="3">DAOM:BR144</strain>
    </source>
</reference>
<dbReference type="Proteomes" id="UP000019132">
    <property type="component" value="Unassembled WGS sequence"/>
</dbReference>
<keyword evidence="1" id="KW-0732">Signal</keyword>
<organism evidence="2 3">
    <name type="scientific">Globisporangium ultimum (strain ATCC 200006 / CBS 805.95 / DAOM BR144)</name>
    <name type="common">Pythium ultimum</name>
    <dbReference type="NCBI Taxonomy" id="431595"/>
    <lineage>
        <taxon>Eukaryota</taxon>
        <taxon>Sar</taxon>
        <taxon>Stramenopiles</taxon>
        <taxon>Oomycota</taxon>
        <taxon>Peronosporomycetes</taxon>
        <taxon>Pythiales</taxon>
        <taxon>Pythiaceae</taxon>
        <taxon>Globisporangium</taxon>
    </lineage>
</organism>
<reference evidence="2" key="3">
    <citation type="submission" date="2015-02" db="UniProtKB">
        <authorList>
            <consortium name="EnsemblProtists"/>
        </authorList>
    </citation>
    <scope>IDENTIFICATION</scope>
    <source>
        <strain evidence="2">DAOM BR144</strain>
    </source>
</reference>